<dbReference type="AlphaFoldDB" id="A0A8H5HSR8"/>
<gene>
    <name evidence="1" type="ORF">D9757_005605</name>
</gene>
<evidence type="ECO:0000313" key="1">
    <source>
        <dbReference type="EMBL" id="KAF5388842.1"/>
    </source>
</evidence>
<protein>
    <submittedName>
        <fullName evidence="1">Uncharacterized protein</fullName>
    </submittedName>
</protein>
<sequence length="448" mass="49243">MSPAESLPGYTVSCPPPFYSPRANDGEEVLAATRVYRTPTGSFTARCHCSNVTVTLREQDEDVEIPVYHQQGHLIGSVYHRSTENFLQVLLKVEGKLKLNVMGQNSGSSSVKIVEESYELWSKSPETPICPATLHFVTMLPSTFREGGKEFPLPPSHKISLPGIPGLASQCSYTLKIISVIRGPLWNKNKIFGLNFKYSPRNRPSFPLLNHCGIPSDCPLFVATIKSAPEIWFEKSAVLNARPSSGLGPIEVQIFIPSERKFGLADEVPFHIQLTGPALSLQMLYSHLRLEHVDDGSSVLALSPPSPTLTRRHSSPTGNTNHFIALRVSLIRQVCVEVRDQTVWKSFTIGEGRVHPLPPPFESVIQDSKGGSSSSSRIASLDGAGDIKCFSEVDHGYFDAGRVKVQDYLVLETAPLKPSDSSRSPFFPLKIPVPICIVSESWSETIIP</sequence>
<dbReference type="EMBL" id="JAACJN010000026">
    <property type="protein sequence ID" value="KAF5388842.1"/>
    <property type="molecule type" value="Genomic_DNA"/>
</dbReference>
<reference evidence="1 2" key="1">
    <citation type="journal article" date="2020" name="ISME J.">
        <title>Uncovering the hidden diversity of litter-decomposition mechanisms in mushroom-forming fungi.</title>
        <authorList>
            <person name="Floudas D."/>
            <person name="Bentzer J."/>
            <person name="Ahren D."/>
            <person name="Johansson T."/>
            <person name="Persson P."/>
            <person name="Tunlid A."/>
        </authorList>
    </citation>
    <scope>NUCLEOTIDE SEQUENCE [LARGE SCALE GENOMIC DNA]</scope>
    <source>
        <strain evidence="1 2">CBS 406.79</strain>
    </source>
</reference>
<keyword evidence="2" id="KW-1185">Reference proteome</keyword>
<evidence type="ECO:0000313" key="2">
    <source>
        <dbReference type="Proteomes" id="UP000518752"/>
    </source>
</evidence>
<name>A0A8H5HSR8_9AGAR</name>
<proteinExistence type="predicted"/>
<accession>A0A8H5HSR8</accession>
<dbReference type="Proteomes" id="UP000518752">
    <property type="component" value="Unassembled WGS sequence"/>
</dbReference>
<organism evidence="1 2">
    <name type="scientific">Collybiopsis confluens</name>
    <dbReference type="NCBI Taxonomy" id="2823264"/>
    <lineage>
        <taxon>Eukaryota</taxon>
        <taxon>Fungi</taxon>
        <taxon>Dikarya</taxon>
        <taxon>Basidiomycota</taxon>
        <taxon>Agaricomycotina</taxon>
        <taxon>Agaricomycetes</taxon>
        <taxon>Agaricomycetidae</taxon>
        <taxon>Agaricales</taxon>
        <taxon>Marasmiineae</taxon>
        <taxon>Omphalotaceae</taxon>
        <taxon>Collybiopsis</taxon>
    </lineage>
</organism>
<comment type="caution">
    <text evidence="1">The sequence shown here is derived from an EMBL/GenBank/DDBJ whole genome shotgun (WGS) entry which is preliminary data.</text>
</comment>
<dbReference type="OrthoDB" id="3252135at2759"/>